<dbReference type="AlphaFoldDB" id="A0ABD2ILE2"/>
<evidence type="ECO:0000313" key="1">
    <source>
        <dbReference type="EMBL" id="KAL3080919.1"/>
    </source>
</evidence>
<dbReference type="Proteomes" id="UP001620626">
    <property type="component" value="Unassembled WGS sequence"/>
</dbReference>
<comment type="caution">
    <text evidence="1">The sequence shown here is derived from an EMBL/GenBank/DDBJ whole genome shotgun (WGS) entry which is preliminary data.</text>
</comment>
<keyword evidence="2" id="KW-1185">Reference proteome</keyword>
<evidence type="ECO:0000313" key="2">
    <source>
        <dbReference type="Proteomes" id="UP001620626"/>
    </source>
</evidence>
<name>A0ABD2ILE2_9BILA</name>
<organism evidence="1 2">
    <name type="scientific">Heterodera trifolii</name>
    <dbReference type="NCBI Taxonomy" id="157864"/>
    <lineage>
        <taxon>Eukaryota</taxon>
        <taxon>Metazoa</taxon>
        <taxon>Ecdysozoa</taxon>
        <taxon>Nematoda</taxon>
        <taxon>Chromadorea</taxon>
        <taxon>Rhabditida</taxon>
        <taxon>Tylenchina</taxon>
        <taxon>Tylenchomorpha</taxon>
        <taxon>Tylenchoidea</taxon>
        <taxon>Heteroderidae</taxon>
        <taxon>Heteroderinae</taxon>
        <taxon>Heterodera</taxon>
    </lineage>
</organism>
<protein>
    <submittedName>
        <fullName evidence="1">Uncharacterized protein</fullName>
    </submittedName>
</protein>
<sequence length="81" mass="9342">MSDRRKEAEEKMAKAIAFANVLLIRCPIARDESKWAKWEEEAIDWRICDQWNRIDIRINEEGEIGDGLLGATPGPSDQQQK</sequence>
<accession>A0ABD2ILE2</accession>
<proteinExistence type="predicted"/>
<gene>
    <name evidence="1" type="ORF">niasHT_032947</name>
</gene>
<reference evidence="1 2" key="1">
    <citation type="submission" date="2024-10" db="EMBL/GenBank/DDBJ databases">
        <authorList>
            <person name="Kim D."/>
        </authorList>
    </citation>
    <scope>NUCLEOTIDE SEQUENCE [LARGE SCALE GENOMIC DNA]</scope>
    <source>
        <strain evidence="1">BH-2024</strain>
    </source>
</reference>
<dbReference type="EMBL" id="JBICBT010001144">
    <property type="protein sequence ID" value="KAL3080919.1"/>
    <property type="molecule type" value="Genomic_DNA"/>
</dbReference>